<keyword evidence="2" id="KW-1185">Reference proteome</keyword>
<proteinExistence type="predicted"/>
<dbReference type="InterPro" id="IPR038881">
    <property type="entry name" value="Yae1-like"/>
</dbReference>
<sequence>MQQQPLVGPPTRLNQPDILQTNVLTFLPDVLKEKLIETQETRTKIQGLYESVHTKSTVDALIFFRDDIMRKKAKEQKEVVKKSSDVARMNKDDSSCCSNLEIYVGELQSLLHSPTIKLHLAVNCNSTRPVGVKLPGRDRLKVDFTLLLYSSIERSGATLHSLHPLRNNGQEIWFSRVEFSLFLQFLDGFPFSDCPLPVVAVLSTSSSTCNANGEPPG</sequence>
<comment type="caution">
    <text evidence="1">The sequence shown here is derived from an EMBL/GenBank/DDBJ whole genome shotgun (WGS) entry which is preliminary data.</text>
</comment>
<dbReference type="Proteomes" id="UP000657918">
    <property type="component" value="Unassembled WGS sequence"/>
</dbReference>
<name>A0A835N517_9ROSI</name>
<evidence type="ECO:0000313" key="1">
    <source>
        <dbReference type="EMBL" id="KAF9686405.1"/>
    </source>
</evidence>
<evidence type="ECO:0000313" key="2">
    <source>
        <dbReference type="Proteomes" id="UP000657918"/>
    </source>
</evidence>
<organism evidence="1 2">
    <name type="scientific">Salix dunnii</name>
    <dbReference type="NCBI Taxonomy" id="1413687"/>
    <lineage>
        <taxon>Eukaryota</taxon>
        <taxon>Viridiplantae</taxon>
        <taxon>Streptophyta</taxon>
        <taxon>Embryophyta</taxon>
        <taxon>Tracheophyta</taxon>
        <taxon>Spermatophyta</taxon>
        <taxon>Magnoliopsida</taxon>
        <taxon>eudicotyledons</taxon>
        <taxon>Gunneridae</taxon>
        <taxon>Pentapetalae</taxon>
        <taxon>rosids</taxon>
        <taxon>fabids</taxon>
        <taxon>Malpighiales</taxon>
        <taxon>Salicaceae</taxon>
        <taxon>Saliceae</taxon>
        <taxon>Salix</taxon>
    </lineage>
</organism>
<dbReference type="PANTHER" id="PTHR18829">
    <property type="entry name" value="PROTEIN YAE1 HOMOLOG"/>
    <property type="match status" value="1"/>
</dbReference>
<gene>
    <name evidence="1" type="ORF">SADUNF_Sadunf03G0155200</name>
</gene>
<dbReference type="AlphaFoldDB" id="A0A835N517"/>
<protein>
    <submittedName>
        <fullName evidence="1">Uncharacterized protein</fullName>
    </submittedName>
</protein>
<dbReference type="PANTHER" id="PTHR18829:SF0">
    <property type="entry name" value="PROTEIN YAE1 HOMOLOG"/>
    <property type="match status" value="1"/>
</dbReference>
<reference evidence="1 2" key="1">
    <citation type="submission" date="2020-10" db="EMBL/GenBank/DDBJ databases">
        <title>Plant Genome Project.</title>
        <authorList>
            <person name="Zhang R.-G."/>
        </authorList>
    </citation>
    <scope>NUCLEOTIDE SEQUENCE [LARGE SCALE GENOMIC DNA]</scope>
    <source>
        <strain evidence="1">FAFU-HL-1</strain>
        <tissue evidence="1">Leaf</tissue>
    </source>
</reference>
<accession>A0A835N517</accession>
<dbReference type="EMBL" id="JADGMS010000003">
    <property type="protein sequence ID" value="KAF9686405.1"/>
    <property type="molecule type" value="Genomic_DNA"/>
</dbReference>